<proteinExistence type="predicted"/>
<name>A0A645J8V2_9ZZZZ</name>
<dbReference type="EMBL" id="VSSQ01134270">
    <property type="protein sequence ID" value="MPN59817.1"/>
    <property type="molecule type" value="Genomic_DNA"/>
</dbReference>
<evidence type="ECO:0000313" key="1">
    <source>
        <dbReference type="EMBL" id="MPN59817.1"/>
    </source>
</evidence>
<dbReference type="AlphaFoldDB" id="A0A645J8V2"/>
<protein>
    <submittedName>
        <fullName evidence="1">Uncharacterized protein</fullName>
    </submittedName>
</protein>
<organism evidence="1">
    <name type="scientific">bioreactor metagenome</name>
    <dbReference type="NCBI Taxonomy" id="1076179"/>
    <lineage>
        <taxon>unclassified sequences</taxon>
        <taxon>metagenomes</taxon>
        <taxon>ecological metagenomes</taxon>
    </lineage>
</organism>
<sequence length="85" mass="9083">MNDEYSLFGLADGTITCPECKKYWITDDNFHWYDAGSCGLGAGTQLNDYDASEGSTGETGKIVITPNGEAFCPCCGKGKLEASEI</sequence>
<comment type="caution">
    <text evidence="1">The sequence shown here is derived from an EMBL/GenBank/DDBJ whole genome shotgun (WGS) entry which is preliminary data.</text>
</comment>
<gene>
    <name evidence="1" type="ORF">SDC9_207539</name>
</gene>
<reference evidence="1" key="1">
    <citation type="submission" date="2019-08" db="EMBL/GenBank/DDBJ databases">
        <authorList>
            <person name="Kucharzyk K."/>
            <person name="Murdoch R.W."/>
            <person name="Higgins S."/>
            <person name="Loffler F."/>
        </authorList>
    </citation>
    <scope>NUCLEOTIDE SEQUENCE</scope>
</reference>
<accession>A0A645J8V2</accession>